<dbReference type="AlphaFoldDB" id="A0A1G8Z2Y5"/>
<feature type="transmembrane region" description="Helical" evidence="1">
    <location>
        <begin position="158"/>
        <end position="177"/>
    </location>
</feature>
<keyword evidence="1" id="KW-1133">Transmembrane helix</keyword>
<dbReference type="RefSeq" id="WP_084334162.1">
    <property type="nucleotide sequence ID" value="NZ_FNFD01000004.1"/>
</dbReference>
<feature type="domain" description="Fatty acid desaturase" evidence="2">
    <location>
        <begin position="56"/>
        <end position="296"/>
    </location>
</feature>
<dbReference type="InterPro" id="IPR012171">
    <property type="entry name" value="Fatty_acid_desaturase"/>
</dbReference>
<keyword evidence="1" id="KW-0812">Transmembrane</keyword>
<dbReference type="Proteomes" id="UP000198706">
    <property type="component" value="Unassembled WGS sequence"/>
</dbReference>
<gene>
    <name evidence="3" type="ORF">SAMN05216186_104172</name>
</gene>
<feature type="transmembrane region" description="Helical" evidence="1">
    <location>
        <begin position="91"/>
        <end position="110"/>
    </location>
</feature>
<dbReference type="GO" id="GO:0016020">
    <property type="term" value="C:membrane"/>
    <property type="evidence" value="ECO:0007669"/>
    <property type="project" value="TreeGrafter"/>
</dbReference>
<evidence type="ECO:0000313" key="3">
    <source>
        <dbReference type="EMBL" id="SDK08984.1"/>
    </source>
</evidence>
<dbReference type="PANTHER" id="PTHR19353:SF73">
    <property type="entry name" value="FATTY ACID DESATURASE"/>
    <property type="match status" value="1"/>
</dbReference>
<proteinExistence type="predicted"/>
<dbReference type="EMBL" id="FNFD01000004">
    <property type="protein sequence ID" value="SDK08984.1"/>
    <property type="molecule type" value="Genomic_DNA"/>
</dbReference>
<evidence type="ECO:0000313" key="4">
    <source>
        <dbReference type="Proteomes" id="UP000198706"/>
    </source>
</evidence>
<dbReference type="GO" id="GO:0016717">
    <property type="term" value="F:oxidoreductase activity, acting on paired donors, with oxidation of a pair of donors resulting in the reduction of molecular oxygen to two molecules of water"/>
    <property type="evidence" value="ECO:0007669"/>
    <property type="project" value="TreeGrafter"/>
</dbReference>
<dbReference type="Pfam" id="PF00487">
    <property type="entry name" value="FA_desaturase"/>
    <property type="match status" value="1"/>
</dbReference>
<dbReference type="InterPro" id="IPR005804">
    <property type="entry name" value="FA_desaturase_dom"/>
</dbReference>
<keyword evidence="4" id="KW-1185">Reference proteome</keyword>
<organism evidence="3 4">
    <name type="scientific">Pseudomonas indica</name>
    <dbReference type="NCBI Taxonomy" id="137658"/>
    <lineage>
        <taxon>Bacteria</taxon>
        <taxon>Pseudomonadati</taxon>
        <taxon>Pseudomonadota</taxon>
        <taxon>Gammaproteobacteria</taxon>
        <taxon>Pseudomonadales</taxon>
        <taxon>Pseudomonadaceae</taxon>
        <taxon>Pseudomonas</taxon>
    </lineage>
</organism>
<protein>
    <submittedName>
        <fullName evidence="3">Omega-6 fatty acid desaturase (Delta-12 desaturase)</fullName>
    </submittedName>
</protein>
<feature type="transmembrane region" description="Helical" evidence="1">
    <location>
        <begin position="189"/>
        <end position="206"/>
    </location>
</feature>
<dbReference type="STRING" id="137658.SAMN05216186_104172"/>
<dbReference type="PANTHER" id="PTHR19353">
    <property type="entry name" value="FATTY ACID DESATURASE 2"/>
    <property type="match status" value="1"/>
</dbReference>
<evidence type="ECO:0000256" key="1">
    <source>
        <dbReference type="SAM" id="Phobius"/>
    </source>
</evidence>
<feature type="transmembrane region" description="Helical" evidence="1">
    <location>
        <begin position="212"/>
        <end position="232"/>
    </location>
</feature>
<feature type="transmembrane region" description="Helical" evidence="1">
    <location>
        <begin position="56"/>
        <end position="79"/>
    </location>
</feature>
<evidence type="ECO:0000259" key="2">
    <source>
        <dbReference type="Pfam" id="PF00487"/>
    </source>
</evidence>
<sequence length="336" mass="39492">MTSLTVRHPQLRSQLLALRDAYAQPRPWRSTWQLASTLVPHFVLTWLTYRHWNGPLWITLALLYANSLFLNRLFVLFHDLMHGSMYRSRRLGNLLGTLASLLLFMPAHHWQYEHNFHHASSNDLGRRGYGDMPLLTVREYHALSPWRRLCYRVLRHPLFLFGPHALYKLVLFPRVVANPAWPARVKRSVYLTNLALLAIFLGLWAAGLERLFWIQLASFAISTPTTVFLFYINHHFEQSQWRAPAQWNFVDAALRGTSVLIYPPWMRWFAAGIGMHCMHHLVPKIPNYNLERCWKESPLFDQATVIPFRDSLAATRLRLWDEDKQHYVGVEGYRRG</sequence>
<reference evidence="3 4" key="1">
    <citation type="submission" date="2016-10" db="EMBL/GenBank/DDBJ databases">
        <authorList>
            <person name="de Groot N.N."/>
        </authorList>
    </citation>
    <scope>NUCLEOTIDE SEQUENCE [LARGE SCALE GENOMIC DNA]</scope>
    <source>
        <strain evidence="3 4">JCM 21544</strain>
    </source>
</reference>
<name>A0A1G8Z2Y5_9PSED</name>
<dbReference type="GO" id="GO:0006629">
    <property type="term" value="P:lipid metabolic process"/>
    <property type="evidence" value="ECO:0007669"/>
    <property type="project" value="InterPro"/>
</dbReference>
<accession>A0A1G8Z2Y5</accession>
<keyword evidence="1" id="KW-0472">Membrane</keyword>